<gene>
    <name evidence="3" type="ORF">AVDCRST_MAG67-1530</name>
</gene>
<feature type="compositionally biased region" description="Pro residues" evidence="1">
    <location>
        <begin position="170"/>
        <end position="186"/>
    </location>
</feature>
<evidence type="ECO:0000313" key="3">
    <source>
        <dbReference type="EMBL" id="CAA9494204.1"/>
    </source>
</evidence>
<name>A0A6J4SB65_9ACTN</name>
<evidence type="ECO:0000256" key="1">
    <source>
        <dbReference type="SAM" id="MobiDB-lite"/>
    </source>
</evidence>
<proteinExistence type="predicted"/>
<dbReference type="AlphaFoldDB" id="A0A6J4SB65"/>
<accession>A0A6J4SB65</accession>
<feature type="transmembrane region" description="Helical" evidence="2">
    <location>
        <begin position="114"/>
        <end position="135"/>
    </location>
</feature>
<keyword evidence="2" id="KW-0472">Membrane</keyword>
<feature type="region of interest" description="Disordered" evidence="1">
    <location>
        <begin position="148"/>
        <end position="186"/>
    </location>
</feature>
<dbReference type="EMBL" id="CADCVQ010000069">
    <property type="protein sequence ID" value="CAA9494204.1"/>
    <property type="molecule type" value="Genomic_DNA"/>
</dbReference>
<reference evidence="3" key="1">
    <citation type="submission" date="2020-02" db="EMBL/GenBank/DDBJ databases">
        <authorList>
            <person name="Meier V. D."/>
        </authorList>
    </citation>
    <scope>NUCLEOTIDE SEQUENCE</scope>
    <source>
        <strain evidence="3">AVDCRST_MAG67</strain>
    </source>
</reference>
<feature type="transmembrane region" description="Helical" evidence="2">
    <location>
        <begin position="76"/>
        <end position="94"/>
    </location>
</feature>
<feature type="transmembrane region" description="Helical" evidence="2">
    <location>
        <begin position="12"/>
        <end position="35"/>
    </location>
</feature>
<sequence length="186" mass="18782">MRTAAPNTGRTIEAGMLLIGLGAILLLVSLFLEWYQPGAEAWDVFEVWDLVLALLAIAALAAVASRLGFGRSRPASWLIVPAAAALVIVLYVIIDPPPAAAGLPDGDPATGLWLALGASLLMAAGALLSVARISVAINAAGPADHATHDHGAAPAAVSHGGGRYAGADEPAPPGSAVPPTQPTRRL</sequence>
<evidence type="ECO:0000256" key="2">
    <source>
        <dbReference type="SAM" id="Phobius"/>
    </source>
</evidence>
<protein>
    <submittedName>
        <fullName evidence="3">Uncharacterized protein</fullName>
    </submittedName>
</protein>
<keyword evidence="2" id="KW-1133">Transmembrane helix</keyword>
<keyword evidence="2" id="KW-0812">Transmembrane</keyword>
<feature type="transmembrane region" description="Helical" evidence="2">
    <location>
        <begin position="47"/>
        <end position="69"/>
    </location>
</feature>
<organism evidence="3">
    <name type="scientific">uncultured Solirubrobacteraceae bacterium</name>
    <dbReference type="NCBI Taxonomy" id="1162706"/>
    <lineage>
        <taxon>Bacteria</taxon>
        <taxon>Bacillati</taxon>
        <taxon>Actinomycetota</taxon>
        <taxon>Thermoleophilia</taxon>
        <taxon>Solirubrobacterales</taxon>
        <taxon>Solirubrobacteraceae</taxon>
        <taxon>environmental samples</taxon>
    </lineage>
</organism>